<dbReference type="Pfam" id="PF07228">
    <property type="entry name" value="SpoIIE"/>
    <property type="match status" value="1"/>
</dbReference>
<sequence length="459" mass="50067">MVTGVCAIAPVQGDGTADYQAWAVRGVDRVTSARGKVFRMSDMARARERVLGDLIAASHLMTLDQVPTAVARRAARAGWADVLIYLADLQQERLHLLAGEQIADAPTDLAVEGTVAGRAFQLGEVFPASASSTGQWWIPLLDGTERLGVLRVHLPAGQEPDEDLGQLAGLIALLLVSKRGTSDSYARLVRRRRMKAVAEMEWRLMPPRTFATDRILLSAVMEPAYEVSGDAFDYALSGDLLHVALFDAMGHDTAAGLTANLAVATCRSHRRRDADLLRIAEAIEEALTEQFHGSRYATGILAYLDTATGVCTWISCGHYPPVVVRGRRTIVHLSCQPSPPLGTGLGLSATVCREQLEPGDRLLFYTDGVTEARNACRREFGLEGLTDFLIRHNTDDLPVPETLRRLIRHHLDHHRGKLNDDATILLLEWHGPVSYRPEDLVTLVGLPPSTSSGESSVLP</sequence>
<evidence type="ECO:0000256" key="1">
    <source>
        <dbReference type="ARBA" id="ARBA00022801"/>
    </source>
</evidence>
<dbReference type="InterPro" id="IPR036457">
    <property type="entry name" value="PPM-type-like_dom_sf"/>
</dbReference>
<organism evidence="3 4">
    <name type="scientific">Streptomyces lannensis</name>
    <dbReference type="NCBI Taxonomy" id="766498"/>
    <lineage>
        <taxon>Bacteria</taxon>
        <taxon>Bacillati</taxon>
        <taxon>Actinomycetota</taxon>
        <taxon>Actinomycetes</taxon>
        <taxon>Kitasatosporales</taxon>
        <taxon>Streptomycetaceae</taxon>
        <taxon>Streptomyces</taxon>
    </lineage>
</organism>
<dbReference type="PANTHER" id="PTHR43156:SF2">
    <property type="entry name" value="STAGE II SPORULATION PROTEIN E"/>
    <property type="match status" value="1"/>
</dbReference>
<gene>
    <name evidence="3" type="ORF">GCM10022207_60030</name>
</gene>
<proteinExistence type="predicted"/>
<dbReference type="SMART" id="SM00331">
    <property type="entry name" value="PP2C_SIG"/>
    <property type="match status" value="1"/>
</dbReference>
<reference evidence="4" key="1">
    <citation type="journal article" date="2019" name="Int. J. Syst. Evol. Microbiol.">
        <title>The Global Catalogue of Microorganisms (GCM) 10K type strain sequencing project: providing services to taxonomists for standard genome sequencing and annotation.</title>
        <authorList>
            <consortium name="The Broad Institute Genomics Platform"/>
            <consortium name="The Broad Institute Genome Sequencing Center for Infectious Disease"/>
            <person name="Wu L."/>
            <person name="Ma J."/>
        </authorList>
    </citation>
    <scope>NUCLEOTIDE SEQUENCE [LARGE SCALE GENOMIC DNA]</scope>
    <source>
        <strain evidence="4">JCM 16578</strain>
    </source>
</reference>
<dbReference type="Proteomes" id="UP001501563">
    <property type="component" value="Unassembled WGS sequence"/>
</dbReference>
<name>A0ABP7KPL3_9ACTN</name>
<evidence type="ECO:0000313" key="4">
    <source>
        <dbReference type="Proteomes" id="UP001501563"/>
    </source>
</evidence>
<dbReference type="InterPro" id="IPR001932">
    <property type="entry name" value="PPM-type_phosphatase-like_dom"/>
</dbReference>
<comment type="caution">
    <text evidence="3">The sequence shown here is derived from an EMBL/GenBank/DDBJ whole genome shotgun (WGS) entry which is preliminary data.</text>
</comment>
<dbReference type="EMBL" id="BAAAZA010000020">
    <property type="protein sequence ID" value="GAA3884800.1"/>
    <property type="molecule type" value="Genomic_DNA"/>
</dbReference>
<keyword evidence="1" id="KW-0378">Hydrolase</keyword>
<accession>A0ABP7KPL3</accession>
<dbReference type="SUPFAM" id="SSF81606">
    <property type="entry name" value="PP2C-like"/>
    <property type="match status" value="1"/>
</dbReference>
<feature type="domain" description="PPM-type phosphatase" evidence="2">
    <location>
        <begin position="212"/>
        <end position="429"/>
    </location>
</feature>
<dbReference type="PANTHER" id="PTHR43156">
    <property type="entry name" value="STAGE II SPORULATION PROTEIN E-RELATED"/>
    <property type="match status" value="1"/>
</dbReference>
<evidence type="ECO:0000313" key="3">
    <source>
        <dbReference type="EMBL" id="GAA3884800.1"/>
    </source>
</evidence>
<dbReference type="Gene3D" id="3.60.40.10">
    <property type="entry name" value="PPM-type phosphatase domain"/>
    <property type="match status" value="1"/>
</dbReference>
<dbReference type="InterPro" id="IPR052016">
    <property type="entry name" value="Bact_Sigma-Reg"/>
</dbReference>
<keyword evidence="4" id="KW-1185">Reference proteome</keyword>
<evidence type="ECO:0000259" key="2">
    <source>
        <dbReference type="SMART" id="SM00331"/>
    </source>
</evidence>
<protein>
    <submittedName>
        <fullName evidence="3">PP2C family protein-serine/threonine phosphatase</fullName>
    </submittedName>
</protein>